<keyword evidence="1" id="KW-1133">Transmembrane helix</keyword>
<gene>
    <name evidence="2" type="ORF">RINTHH_7330</name>
</gene>
<keyword evidence="3" id="KW-1185">Reference proteome</keyword>
<evidence type="ECO:0000256" key="1">
    <source>
        <dbReference type="SAM" id="Phobius"/>
    </source>
</evidence>
<reference evidence="3" key="2">
    <citation type="submission" date="2016-01" db="EMBL/GenBank/DDBJ databases">
        <title>Diatom-associated endosymboitic cyanobacterium lacks core nitrogen metabolism enzymes.</title>
        <authorList>
            <person name="Hilton J.A."/>
            <person name="Foster R.A."/>
            <person name="Tripp H.J."/>
            <person name="Carter B.J."/>
            <person name="Zehr J.P."/>
            <person name="Villareal T.A."/>
        </authorList>
    </citation>
    <scope>NUCLEOTIDE SEQUENCE [LARGE SCALE GENOMIC DNA]</scope>
    <source>
        <strain evidence="3">HH01</strain>
    </source>
</reference>
<name>M1WZK5_9NOST</name>
<sequence>MIIIIELIFSFLENLTNNYYLLANHILAGFIAIAIAIVNSIS</sequence>
<evidence type="ECO:0000313" key="2">
    <source>
        <dbReference type="EMBL" id="CCH66888.1"/>
    </source>
</evidence>
<keyword evidence="1" id="KW-0472">Membrane</keyword>
<feature type="transmembrane region" description="Helical" evidence="1">
    <location>
        <begin position="19"/>
        <end position="38"/>
    </location>
</feature>
<protein>
    <submittedName>
        <fullName evidence="2">Uncharacterized protein</fullName>
    </submittedName>
</protein>
<organism evidence="2 3">
    <name type="scientific">Richelia intracellularis HH01</name>
    <dbReference type="NCBI Taxonomy" id="1165094"/>
    <lineage>
        <taxon>Bacteria</taxon>
        <taxon>Bacillati</taxon>
        <taxon>Cyanobacteriota</taxon>
        <taxon>Cyanophyceae</taxon>
        <taxon>Nostocales</taxon>
        <taxon>Nostocaceae</taxon>
        <taxon>Richelia</taxon>
    </lineage>
</organism>
<proteinExistence type="predicted"/>
<accession>M1WZK5</accession>
<dbReference type="Proteomes" id="UP000053051">
    <property type="component" value="Unassembled WGS sequence"/>
</dbReference>
<dbReference type="EMBL" id="CAIY01000029">
    <property type="protein sequence ID" value="CCH66888.1"/>
    <property type="molecule type" value="Genomic_DNA"/>
</dbReference>
<reference evidence="2 3" key="1">
    <citation type="submission" date="2012-05" db="EMBL/GenBank/DDBJ databases">
        <authorList>
            <person name="Hilton J."/>
        </authorList>
    </citation>
    <scope>NUCLEOTIDE SEQUENCE [LARGE SCALE GENOMIC DNA]</scope>
    <source>
        <strain evidence="2 3">HH01</strain>
    </source>
</reference>
<keyword evidence="1" id="KW-0812">Transmembrane</keyword>
<dbReference type="AlphaFoldDB" id="M1WZK5"/>
<evidence type="ECO:0000313" key="3">
    <source>
        <dbReference type="Proteomes" id="UP000053051"/>
    </source>
</evidence>
<comment type="caution">
    <text evidence="2">The sequence shown here is derived from an EMBL/GenBank/DDBJ whole genome shotgun (WGS) entry which is preliminary data.</text>
</comment>